<sequence length="112" mass="12175">MVDAFARRNAAQYVSRFDAYKGETIEISGERPGPRGTSLVETHLNRAGNSPVILTYVLRQTGDRWGIVDVLLKGTVSQLAVQRSDFATTLRSGGLPALTHELNGYADGVARQ</sequence>
<dbReference type="Gene3D" id="3.10.450.710">
    <property type="entry name" value="Tgt2/MlaC"/>
    <property type="match status" value="1"/>
</dbReference>
<dbReference type="AlphaFoldDB" id="W9HDV5"/>
<dbReference type="Pfam" id="PF05494">
    <property type="entry name" value="MlaC"/>
    <property type="match status" value="1"/>
</dbReference>
<dbReference type="STRING" id="1385369.N825_19395"/>
<dbReference type="Proteomes" id="UP000019486">
    <property type="component" value="Unassembled WGS sequence"/>
</dbReference>
<keyword evidence="2" id="KW-1185">Reference proteome</keyword>
<dbReference type="InterPro" id="IPR008869">
    <property type="entry name" value="MlaC/ttg2D"/>
</dbReference>
<evidence type="ECO:0000313" key="2">
    <source>
        <dbReference type="Proteomes" id="UP000019486"/>
    </source>
</evidence>
<protein>
    <submittedName>
        <fullName evidence="1">Organic solvent ABC transporter</fullName>
    </submittedName>
</protein>
<proteinExistence type="predicted"/>
<accession>W9HDV5</accession>
<evidence type="ECO:0000313" key="1">
    <source>
        <dbReference type="EMBL" id="EWY42078.1"/>
    </source>
</evidence>
<dbReference type="EMBL" id="AVFL01000002">
    <property type="protein sequence ID" value="EWY42078.1"/>
    <property type="molecule type" value="Genomic_DNA"/>
</dbReference>
<name>W9HDV5_9PROT</name>
<dbReference type="InterPro" id="IPR042245">
    <property type="entry name" value="Tgt2/MlaC_sf"/>
</dbReference>
<comment type="caution">
    <text evidence="1">The sequence shown here is derived from an EMBL/GenBank/DDBJ whole genome shotgun (WGS) entry which is preliminary data.</text>
</comment>
<organism evidence="1 2">
    <name type="scientific">Skermanella stibiiresistens SB22</name>
    <dbReference type="NCBI Taxonomy" id="1385369"/>
    <lineage>
        <taxon>Bacteria</taxon>
        <taxon>Pseudomonadati</taxon>
        <taxon>Pseudomonadota</taxon>
        <taxon>Alphaproteobacteria</taxon>
        <taxon>Rhodospirillales</taxon>
        <taxon>Azospirillaceae</taxon>
        <taxon>Skermanella</taxon>
    </lineage>
</organism>
<reference evidence="1 2" key="1">
    <citation type="submission" date="2013-08" db="EMBL/GenBank/DDBJ databases">
        <title>The genome sequence of Skermanella stibiiresistens.</title>
        <authorList>
            <person name="Zhu W."/>
            <person name="Wang G."/>
        </authorList>
    </citation>
    <scope>NUCLEOTIDE SEQUENCE [LARGE SCALE GENOMIC DNA]</scope>
    <source>
        <strain evidence="1 2">SB22</strain>
    </source>
</reference>
<gene>
    <name evidence="1" type="ORF">N825_19395</name>
</gene>